<dbReference type="InterPro" id="IPR012337">
    <property type="entry name" value="RNaseH-like_sf"/>
</dbReference>
<dbReference type="Gene3D" id="3.30.420.10">
    <property type="entry name" value="Ribonuclease H-like superfamily/Ribonuclease H"/>
    <property type="match status" value="1"/>
</dbReference>
<dbReference type="PROSITE" id="PS50994">
    <property type="entry name" value="INTEGRASE"/>
    <property type="match status" value="1"/>
</dbReference>
<proteinExistence type="predicted"/>
<reference evidence="4" key="1">
    <citation type="journal article" date="2019" name="Int. J. Syst. Evol. Microbiol.">
        <title>The Global Catalogue of Microorganisms (GCM) 10K type strain sequencing project: providing services to taxonomists for standard genome sequencing and annotation.</title>
        <authorList>
            <consortium name="The Broad Institute Genomics Platform"/>
            <consortium name="The Broad Institute Genome Sequencing Center for Infectious Disease"/>
            <person name="Wu L."/>
            <person name="Ma J."/>
        </authorList>
    </citation>
    <scope>NUCLEOTIDE SEQUENCE [LARGE SCALE GENOMIC DNA]</scope>
    <source>
        <strain evidence="4">KACC 13778</strain>
    </source>
</reference>
<evidence type="ECO:0000259" key="2">
    <source>
        <dbReference type="PROSITE" id="PS50994"/>
    </source>
</evidence>
<dbReference type="Proteomes" id="UP001595956">
    <property type="component" value="Unassembled WGS sequence"/>
</dbReference>
<dbReference type="RefSeq" id="WP_345176693.1">
    <property type="nucleotide sequence ID" value="NZ_BAABFQ010000006.1"/>
</dbReference>
<name>A0ABW0MWJ1_9ACTN</name>
<feature type="compositionally biased region" description="Basic and acidic residues" evidence="1">
    <location>
        <begin position="536"/>
        <end position="546"/>
    </location>
</feature>
<accession>A0ABW0MWJ1</accession>
<dbReference type="SUPFAM" id="SSF53098">
    <property type="entry name" value="Ribonuclease H-like"/>
    <property type="match status" value="1"/>
</dbReference>
<dbReference type="InterPro" id="IPR001584">
    <property type="entry name" value="Integrase_cat-core"/>
</dbReference>
<dbReference type="EMBL" id="JBHSMD010000001">
    <property type="protein sequence ID" value="MFC5492289.1"/>
    <property type="molecule type" value="Genomic_DNA"/>
</dbReference>
<evidence type="ECO:0000313" key="3">
    <source>
        <dbReference type="EMBL" id="MFC5492289.1"/>
    </source>
</evidence>
<dbReference type="InterPro" id="IPR036397">
    <property type="entry name" value="RNaseH_sf"/>
</dbReference>
<feature type="compositionally biased region" description="Basic residues" evidence="1">
    <location>
        <begin position="511"/>
        <end position="522"/>
    </location>
</feature>
<sequence>MASEFVATPELKDAVLATLLRTKEEHGEVRAADVRDAVKVLGCSERTMWRWLQRGCAPTRHRKRWEPNPEYSKLLIRHGGSIAELREALVADGKETVTARTMQRAFAREYPTALLTFAREGYQSAQAQLPTSAMPDLALNEEWSMDDTQLPVWCLLPSGEVGKAQMQGIIDGCSRYILSLNLSPFTFNTEDAVENLATAMAGHHTENGVFIGGKPRALRTDRGSIFVARATSMGLVTEKIERRYSEPYTPQQNGKIERWHRYKQEFRKLPGFDWTSFKQGDPRKAAVPPPADALLTFEELVVEVAHAVRRYNTEREHSAHGMTPVACWEREVAASPDLVQPVDGIVIRAAMRQQDERKLLRRRVKWDKRHYNLHPQSVMDTDEHDEVIERRRRLIDAAEGRDVTFRYLPGRIEYVSVYNSRNEYLGDAVWDKIQTVAQAGETAQARRRHIKTMVLDLEAIAKADAEAVAARRQRVLDELVAEGLDYSQYDEDSAAAVPGGPGDPQAGRSSRTAKTKSAKKTKEKAGKPAAAPTARQRAEAQRRQDAVDASTWTRNASA</sequence>
<protein>
    <recommendedName>
        <fullName evidence="2">Integrase catalytic domain-containing protein</fullName>
    </recommendedName>
</protein>
<gene>
    <name evidence="3" type="ORF">ACFPKY_04215</name>
</gene>
<feature type="region of interest" description="Disordered" evidence="1">
    <location>
        <begin position="492"/>
        <end position="558"/>
    </location>
</feature>
<organism evidence="3 4">
    <name type="scientific">Nocardioides caricicola</name>
    <dbReference type="NCBI Taxonomy" id="634770"/>
    <lineage>
        <taxon>Bacteria</taxon>
        <taxon>Bacillati</taxon>
        <taxon>Actinomycetota</taxon>
        <taxon>Actinomycetes</taxon>
        <taxon>Propionibacteriales</taxon>
        <taxon>Nocardioidaceae</taxon>
        <taxon>Nocardioides</taxon>
    </lineage>
</organism>
<feature type="domain" description="Integrase catalytic" evidence="2">
    <location>
        <begin position="131"/>
        <end position="332"/>
    </location>
</feature>
<evidence type="ECO:0000313" key="4">
    <source>
        <dbReference type="Proteomes" id="UP001595956"/>
    </source>
</evidence>
<keyword evidence="4" id="KW-1185">Reference proteome</keyword>
<comment type="caution">
    <text evidence="3">The sequence shown here is derived from an EMBL/GenBank/DDBJ whole genome shotgun (WGS) entry which is preliminary data.</text>
</comment>
<evidence type="ECO:0000256" key="1">
    <source>
        <dbReference type="SAM" id="MobiDB-lite"/>
    </source>
</evidence>